<name>A0A1Z1WA31_9ACTN</name>
<dbReference type="RefSeq" id="WP_205048948.1">
    <property type="nucleotide sequence ID" value="NZ_RHGC01000004.1"/>
</dbReference>
<dbReference type="KEGG" id="salf:SMD44_02711"/>
<dbReference type="EMBL" id="CP021748">
    <property type="protein sequence ID" value="ARX83296.1"/>
    <property type="molecule type" value="Genomic_DNA"/>
</dbReference>
<evidence type="ECO:0000313" key="1">
    <source>
        <dbReference type="EMBL" id="ARX83296.1"/>
    </source>
</evidence>
<dbReference type="AlphaFoldDB" id="A0A1Z1WA31"/>
<reference evidence="1 2" key="1">
    <citation type="submission" date="2017-05" db="EMBL/GenBank/DDBJ databases">
        <title>Streptomyces alboflavus Genome sequencing and assembly.</title>
        <authorList>
            <person name="Wang Y."/>
            <person name="Du B."/>
            <person name="Ding Y."/>
            <person name="Liu H."/>
            <person name="Hou Q."/>
            <person name="Liu K."/>
            <person name="Wang C."/>
            <person name="Yao L."/>
        </authorList>
    </citation>
    <scope>NUCLEOTIDE SEQUENCE [LARGE SCALE GENOMIC DNA]</scope>
    <source>
        <strain evidence="1 2">MDJK44</strain>
    </source>
</reference>
<accession>A0A1Z1WA31</accession>
<keyword evidence="2" id="KW-1185">Reference proteome</keyword>
<organism evidence="1 2">
    <name type="scientific">Streptomyces alboflavus</name>
    <dbReference type="NCBI Taxonomy" id="67267"/>
    <lineage>
        <taxon>Bacteria</taxon>
        <taxon>Bacillati</taxon>
        <taxon>Actinomycetota</taxon>
        <taxon>Actinomycetes</taxon>
        <taxon>Kitasatosporales</taxon>
        <taxon>Streptomycetaceae</taxon>
        <taxon>Streptomyces</taxon>
    </lineage>
</organism>
<gene>
    <name evidence="1" type="ORF">SMD44_02711</name>
</gene>
<sequence>MIPLPALSVVIAIMGDMINTNLTTGSIWRLHHGDQEIARLTVTGADMPWTHAEVETLPGFAEFRPLFTEQERAVDEEDWERADACYTQIRNALTMTFPDGNPVAEFMLHIHDDGTAGWRWNDEPFDAVDP</sequence>
<protein>
    <submittedName>
        <fullName evidence="1">Uncharacterized protein</fullName>
    </submittedName>
</protein>
<dbReference type="Proteomes" id="UP000195880">
    <property type="component" value="Chromosome"/>
</dbReference>
<proteinExistence type="predicted"/>
<evidence type="ECO:0000313" key="2">
    <source>
        <dbReference type="Proteomes" id="UP000195880"/>
    </source>
</evidence>